<evidence type="ECO:0000256" key="4">
    <source>
        <dbReference type="ARBA" id="ARBA00022448"/>
    </source>
</evidence>
<dbReference type="InterPro" id="IPR038659">
    <property type="entry name" value="AOX_sf"/>
</dbReference>
<evidence type="ECO:0000256" key="14">
    <source>
        <dbReference type="SAM" id="MobiDB-lite"/>
    </source>
</evidence>
<keyword evidence="11 13" id="KW-0408">Iron</keyword>
<dbReference type="Gramene" id="PHT87461">
    <property type="protein sequence ID" value="PHT87461"/>
    <property type="gene ID" value="T459_09567"/>
</dbReference>
<dbReference type="GO" id="GO:0102721">
    <property type="term" value="F:ubiquinol:oxygen oxidoreductase activity"/>
    <property type="evidence" value="ECO:0007669"/>
    <property type="project" value="UniProtKB-EC"/>
</dbReference>
<dbReference type="GO" id="GO:0009916">
    <property type="term" value="F:alternative oxidase activity"/>
    <property type="evidence" value="ECO:0000318"/>
    <property type="project" value="GO_Central"/>
</dbReference>
<evidence type="ECO:0000313" key="15">
    <source>
        <dbReference type="EMBL" id="PHT87461.1"/>
    </source>
</evidence>
<name>A0A2G2ZZU3_CAPAN</name>
<dbReference type="GO" id="GO:0005739">
    <property type="term" value="C:mitochondrion"/>
    <property type="evidence" value="ECO:0000318"/>
    <property type="project" value="GO_Central"/>
</dbReference>
<comment type="cofactor">
    <cofactor evidence="13">
        <name>Fe cation</name>
        <dbReference type="ChEBI" id="CHEBI:24875"/>
    </cofactor>
    <text evidence="13">Binds 2 iron ions per subunit.</text>
</comment>
<dbReference type="EC" id="1.10.3.11" evidence="13"/>
<dbReference type="EMBL" id="AYRZ02000003">
    <property type="protein sequence ID" value="PHT87461.1"/>
    <property type="molecule type" value="Genomic_DNA"/>
</dbReference>
<reference evidence="15 16" key="2">
    <citation type="journal article" date="2017" name="Genome Biol.">
        <title>New reference genome sequences of hot pepper reveal the massive evolution of plant disease-resistance genes by retroduplication.</title>
        <authorList>
            <person name="Kim S."/>
            <person name="Park J."/>
            <person name="Yeom S.I."/>
            <person name="Kim Y.M."/>
            <person name="Seo E."/>
            <person name="Kim K.T."/>
            <person name="Kim M.S."/>
            <person name="Lee J.M."/>
            <person name="Cheong K."/>
            <person name="Shin H.S."/>
            <person name="Kim S.B."/>
            <person name="Han K."/>
            <person name="Lee J."/>
            <person name="Park M."/>
            <person name="Lee H.A."/>
            <person name="Lee H.Y."/>
            <person name="Lee Y."/>
            <person name="Oh S."/>
            <person name="Lee J.H."/>
            <person name="Choi E."/>
            <person name="Choi E."/>
            <person name="Lee S.E."/>
            <person name="Jeon J."/>
            <person name="Kim H."/>
            <person name="Choi G."/>
            <person name="Song H."/>
            <person name="Lee J."/>
            <person name="Lee S.C."/>
            <person name="Kwon J.K."/>
            <person name="Lee H.Y."/>
            <person name="Koo N."/>
            <person name="Hong Y."/>
            <person name="Kim R.W."/>
            <person name="Kang W.H."/>
            <person name="Huh J.H."/>
            <person name="Kang B.C."/>
            <person name="Yang T.J."/>
            <person name="Lee Y.H."/>
            <person name="Bennetzen J.L."/>
            <person name="Choi D."/>
        </authorList>
    </citation>
    <scope>NUCLEOTIDE SEQUENCE [LARGE SCALE GENOMIC DNA]</scope>
    <source>
        <strain evidence="16">cv. CM334</strain>
    </source>
</reference>
<dbReference type="GO" id="GO:0010230">
    <property type="term" value="P:alternative respiration"/>
    <property type="evidence" value="ECO:0000318"/>
    <property type="project" value="GO_Central"/>
</dbReference>
<keyword evidence="10 13" id="KW-0560">Oxidoreductase</keyword>
<feature type="region of interest" description="Disordered" evidence="14">
    <location>
        <begin position="234"/>
        <end position="254"/>
    </location>
</feature>
<evidence type="ECO:0000256" key="9">
    <source>
        <dbReference type="ARBA" id="ARBA00022989"/>
    </source>
</evidence>
<evidence type="ECO:0000256" key="12">
    <source>
        <dbReference type="ARBA" id="ARBA00023136"/>
    </source>
</evidence>
<organism evidence="15 16">
    <name type="scientific">Capsicum annuum</name>
    <name type="common">Capsicum pepper</name>
    <dbReference type="NCBI Taxonomy" id="4072"/>
    <lineage>
        <taxon>Eukaryota</taxon>
        <taxon>Viridiplantae</taxon>
        <taxon>Streptophyta</taxon>
        <taxon>Embryophyta</taxon>
        <taxon>Tracheophyta</taxon>
        <taxon>Spermatophyta</taxon>
        <taxon>Magnoliopsida</taxon>
        <taxon>eudicotyledons</taxon>
        <taxon>Gunneridae</taxon>
        <taxon>Pentapetalae</taxon>
        <taxon>asterids</taxon>
        <taxon>lamiids</taxon>
        <taxon>Solanales</taxon>
        <taxon>Solanaceae</taxon>
        <taxon>Solanoideae</taxon>
        <taxon>Capsiceae</taxon>
        <taxon>Capsicum</taxon>
    </lineage>
</organism>
<keyword evidence="12 13" id="KW-0472">Membrane</keyword>
<evidence type="ECO:0000256" key="7">
    <source>
        <dbReference type="ARBA" id="ARBA00022723"/>
    </source>
</evidence>
<gene>
    <name evidence="15" type="ORF">T459_09567</name>
</gene>
<evidence type="ECO:0000256" key="6">
    <source>
        <dbReference type="ARBA" id="ARBA00022692"/>
    </source>
</evidence>
<keyword evidence="6 13" id="KW-0812">Transmembrane</keyword>
<evidence type="ECO:0000256" key="13">
    <source>
        <dbReference type="RuleBase" id="RU003779"/>
    </source>
</evidence>
<dbReference type="Pfam" id="PF01786">
    <property type="entry name" value="AOX"/>
    <property type="match status" value="1"/>
</dbReference>
<evidence type="ECO:0000313" key="16">
    <source>
        <dbReference type="Proteomes" id="UP000222542"/>
    </source>
</evidence>
<keyword evidence="7 13" id="KW-0479">Metal-binding</keyword>
<keyword evidence="4" id="KW-0813">Transport</keyword>
<protein>
    <recommendedName>
        <fullName evidence="13">Ubiquinol oxidase</fullName>
        <ecNumber evidence="13">1.10.3.11</ecNumber>
    </recommendedName>
</protein>
<reference evidence="15 16" key="1">
    <citation type="journal article" date="2014" name="Nat. Genet.">
        <title>Genome sequence of the hot pepper provides insights into the evolution of pungency in Capsicum species.</title>
        <authorList>
            <person name="Kim S."/>
            <person name="Park M."/>
            <person name="Yeom S.I."/>
            <person name="Kim Y.M."/>
            <person name="Lee J.M."/>
            <person name="Lee H.A."/>
            <person name="Seo E."/>
            <person name="Choi J."/>
            <person name="Cheong K."/>
            <person name="Kim K.T."/>
            <person name="Jung K."/>
            <person name="Lee G.W."/>
            <person name="Oh S.K."/>
            <person name="Bae C."/>
            <person name="Kim S.B."/>
            <person name="Lee H.Y."/>
            <person name="Kim S.Y."/>
            <person name="Kim M.S."/>
            <person name="Kang B.C."/>
            <person name="Jo Y.D."/>
            <person name="Yang H.B."/>
            <person name="Jeong H.J."/>
            <person name="Kang W.H."/>
            <person name="Kwon J.K."/>
            <person name="Shin C."/>
            <person name="Lim J.Y."/>
            <person name="Park J.H."/>
            <person name="Huh J.H."/>
            <person name="Kim J.S."/>
            <person name="Kim B.D."/>
            <person name="Cohen O."/>
            <person name="Paran I."/>
            <person name="Suh M.C."/>
            <person name="Lee S.B."/>
            <person name="Kim Y.K."/>
            <person name="Shin Y."/>
            <person name="Noh S.J."/>
            <person name="Park J."/>
            <person name="Seo Y.S."/>
            <person name="Kwon S.Y."/>
            <person name="Kim H.A."/>
            <person name="Park J.M."/>
            <person name="Kim H.J."/>
            <person name="Choi S.B."/>
            <person name="Bosland P.W."/>
            <person name="Reeves G."/>
            <person name="Jo S.H."/>
            <person name="Lee B.W."/>
            <person name="Cho H.T."/>
            <person name="Choi H.S."/>
            <person name="Lee M.S."/>
            <person name="Yu Y."/>
            <person name="Do Choi Y."/>
            <person name="Park B.S."/>
            <person name="van Deynze A."/>
            <person name="Ashrafi H."/>
            <person name="Hill T."/>
            <person name="Kim W.T."/>
            <person name="Pai H.S."/>
            <person name="Ahn H.K."/>
            <person name="Yeam I."/>
            <person name="Giovannoni J.J."/>
            <person name="Rose J.K."/>
            <person name="Sorensen I."/>
            <person name="Lee S.J."/>
            <person name="Kim R.W."/>
            <person name="Choi I.Y."/>
            <person name="Choi B.S."/>
            <person name="Lim J.S."/>
            <person name="Lee Y.H."/>
            <person name="Choi D."/>
        </authorList>
    </citation>
    <scope>NUCLEOTIDE SEQUENCE [LARGE SCALE GENOMIC DNA]</scope>
    <source>
        <strain evidence="16">cv. CM334</strain>
    </source>
</reference>
<dbReference type="GO" id="GO:0046872">
    <property type="term" value="F:metal ion binding"/>
    <property type="evidence" value="ECO:0007669"/>
    <property type="project" value="UniProtKB-UniRule"/>
</dbReference>
<dbReference type="PANTHER" id="PTHR31803:SF6">
    <property type="entry name" value="UBIQUINOL OXIDASE 2, MITOCHONDRIAL"/>
    <property type="match status" value="1"/>
</dbReference>
<dbReference type="Proteomes" id="UP000222542">
    <property type="component" value="Unassembled WGS sequence"/>
</dbReference>
<dbReference type="GO" id="GO:0098803">
    <property type="term" value="C:respiratory chain complex"/>
    <property type="evidence" value="ECO:0007669"/>
    <property type="project" value="UniProtKB-UniRule"/>
</dbReference>
<evidence type="ECO:0000256" key="5">
    <source>
        <dbReference type="ARBA" id="ARBA00022660"/>
    </source>
</evidence>
<dbReference type="PANTHER" id="PTHR31803">
    <property type="entry name" value="ALTERNATIVE OXIDASE"/>
    <property type="match status" value="1"/>
</dbReference>
<comment type="catalytic activity">
    <reaction evidence="1 13">
        <text>2 a ubiquinol + O2 = 2 a ubiquinone + 2 H2O</text>
        <dbReference type="Rhea" id="RHEA:30255"/>
        <dbReference type="Rhea" id="RHEA-COMP:9565"/>
        <dbReference type="Rhea" id="RHEA-COMP:9566"/>
        <dbReference type="ChEBI" id="CHEBI:15377"/>
        <dbReference type="ChEBI" id="CHEBI:15379"/>
        <dbReference type="ChEBI" id="CHEBI:16389"/>
        <dbReference type="ChEBI" id="CHEBI:17976"/>
        <dbReference type="EC" id="1.10.3.11"/>
    </reaction>
</comment>
<evidence type="ECO:0000256" key="11">
    <source>
        <dbReference type="ARBA" id="ARBA00023004"/>
    </source>
</evidence>
<evidence type="ECO:0000256" key="3">
    <source>
        <dbReference type="ARBA" id="ARBA00008388"/>
    </source>
</evidence>
<evidence type="ECO:0000256" key="8">
    <source>
        <dbReference type="ARBA" id="ARBA00022982"/>
    </source>
</evidence>
<proteinExistence type="inferred from homology"/>
<keyword evidence="16" id="KW-1185">Reference proteome</keyword>
<evidence type="ECO:0000256" key="1">
    <source>
        <dbReference type="ARBA" id="ARBA00001192"/>
    </source>
</evidence>
<keyword evidence="5 13" id="KW-0679">Respiratory chain</keyword>
<dbReference type="GO" id="GO:0106292">
    <property type="term" value="F:superoxide-generating NADPH oxidase activity"/>
    <property type="evidence" value="ECO:0007669"/>
    <property type="project" value="UniProtKB-ARBA"/>
</dbReference>
<keyword evidence="8 13" id="KW-0249">Electron transport</keyword>
<dbReference type="AlphaFoldDB" id="A0A2G2ZZU3"/>
<sequence length="430" mass="48952">MRGRSFLLKPLEEERRFHPLCVESPLLKEAIPPDDDGWLCPGCDCKVDCIDFLNDLQGIDFSATDSWEKVYLKEAVAFGEKLDDISGLPSDDSENRLPDIPCPNEVSAKHLGEEMSSPEHDLEDRKPNMVLSGNNYGLARRKGLCPLNGFQNMTHLESDSECKLYLESNISVQRKQMPETANADKLSELELENVYDEQRENATQSAELPLPSNSRTSAALQEIQKIAGSSSTEKKLKVGGMSTSESRSSGKRKAYGEVTSNRLYESFKENNYPDRDAKEIFEQSSGWIKALLEETENERMHLMTMVELVQPKWYEKLLVVAVQGTFFNFYFVLYLLSPKLAHRVVAIDYGRLPKDATLKDVVTVIRADEAHHRDVNHFASPWETYQADLSIDLSKHHVPMKFLDKVVYWSVKLLRIPTDLFLRKDTVVVQ</sequence>
<comment type="similarity">
    <text evidence="3 13">Belongs to the alternative oxidase family.</text>
</comment>
<comment type="subcellular location">
    <subcellularLocation>
        <location evidence="2">Membrane</location>
    </subcellularLocation>
</comment>
<dbReference type="Gene3D" id="1.20.1260.140">
    <property type="entry name" value="Alternative oxidase"/>
    <property type="match status" value="2"/>
</dbReference>
<accession>A0A2G2ZZU3</accession>
<keyword evidence="9" id="KW-1133">Transmembrane helix</keyword>
<dbReference type="InterPro" id="IPR002680">
    <property type="entry name" value="AOX"/>
</dbReference>
<evidence type="ECO:0000256" key="10">
    <source>
        <dbReference type="ARBA" id="ARBA00023002"/>
    </source>
</evidence>
<evidence type="ECO:0000256" key="2">
    <source>
        <dbReference type="ARBA" id="ARBA00004370"/>
    </source>
</evidence>
<comment type="caution">
    <text evidence="15">The sequence shown here is derived from an EMBL/GenBank/DDBJ whole genome shotgun (WGS) entry which is preliminary data.</text>
</comment>
<dbReference type="GO" id="GO:0016020">
    <property type="term" value="C:membrane"/>
    <property type="evidence" value="ECO:0007669"/>
    <property type="project" value="UniProtKB-SubCell"/>
</dbReference>